<proteinExistence type="predicted"/>
<dbReference type="Proteomes" id="UP000502706">
    <property type="component" value="Chromosome"/>
</dbReference>
<protein>
    <submittedName>
        <fullName evidence="4">TetR family transcriptional regulator</fullName>
    </submittedName>
</protein>
<dbReference type="Pfam" id="PF17926">
    <property type="entry name" value="TetR_C_21"/>
    <property type="match status" value="1"/>
</dbReference>
<dbReference type="SUPFAM" id="SSF46689">
    <property type="entry name" value="Homeodomain-like"/>
    <property type="match status" value="1"/>
</dbReference>
<dbReference type="RefSeq" id="WP_166395624.1">
    <property type="nucleotide sequence ID" value="NZ_CP045121.1"/>
</dbReference>
<keyword evidence="1 2" id="KW-0238">DNA-binding</keyword>
<evidence type="ECO:0000259" key="3">
    <source>
        <dbReference type="PROSITE" id="PS50977"/>
    </source>
</evidence>
<gene>
    <name evidence="4" type="ORF">GBA65_04785</name>
</gene>
<dbReference type="InterPro" id="IPR036271">
    <property type="entry name" value="Tet_transcr_reg_TetR-rel_C_sf"/>
</dbReference>
<dbReference type="GO" id="GO:0006355">
    <property type="term" value="P:regulation of DNA-templated transcription"/>
    <property type="evidence" value="ECO:0007669"/>
    <property type="project" value="UniProtKB-ARBA"/>
</dbReference>
<reference evidence="4 5" key="1">
    <citation type="submission" date="2019-10" db="EMBL/GenBank/DDBJ databases">
        <title>Rubrobacter sp nov SCSIO 52915 isolated from a deep-sea sediment in the South China Sea.</title>
        <authorList>
            <person name="Chen R.W."/>
        </authorList>
    </citation>
    <scope>NUCLEOTIDE SEQUENCE [LARGE SCALE GENOMIC DNA]</scope>
    <source>
        <strain evidence="4 5">SCSIO 52915</strain>
    </source>
</reference>
<organism evidence="4 5">
    <name type="scientific">Rubrobacter marinus</name>
    <dbReference type="NCBI Taxonomy" id="2653852"/>
    <lineage>
        <taxon>Bacteria</taxon>
        <taxon>Bacillati</taxon>
        <taxon>Actinomycetota</taxon>
        <taxon>Rubrobacteria</taxon>
        <taxon>Rubrobacterales</taxon>
        <taxon>Rubrobacteraceae</taxon>
        <taxon>Rubrobacter</taxon>
    </lineage>
</organism>
<feature type="DNA-binding region" description="H-T-H motif" evidence="2">
    <location>
        <begin position="31"/>
        <end position="50"/>
    </location>
</feature>
<accession>A0A6G8PTV8</accession>
<evidence type="ECO:0000313" key="4">
    <source>
        <dbReference type="EMBL" id="QIN77948.1"/>
    </source>
</evidence>
<dbReference type="GO" id="GO:0003677">
    <property type="term" value="F:DNA binding"/>
    <property type="evidence" value="ECO:0007669"/>
    <property type="project" value="UniProtKB-UniRule"/>
</dbReference>
<dbReference type="KEGG" id="rmar:GBA65_04785"/>
<dbReference type="EMBL" id="CP045121">
    <property type="protein sequence ID" value="QIN77948.1"/>
    <property type="molecule type" value="Genomic_DNA"/>
</dbReference>
<sequence length="203" mass="23298">MGKVRDAERTRGRIVEAAVREFAEKGFAGARVESIGRRAGVNKQLLYHYFGGKEDLFREVVERKIEERLGRLEGSPDELGGLLEYHFEGLYEDLDWIRFLTWEAAERGDEPLLEEERRESIARQVGDLREKRARGDLPPDLDPRYLQLAVYALTAYPVAFAQITRMTTGEDPESPEFREAWRGFLRRFAKLGEGEGQPHGGSR</sequence>
<evidence type="ECO:0000256" key="2">
    <source>
        <dbReference type="PROSITE-ProRule" id="PRU00335"/>
    </source>
</evidence>
<dbReference type="PANTHER" id="PTHR30328:SF54">
    <property type="entry name" value="HTH-TYPE TRANSCRIPTIONAL REPRESSOR SCO4008"/>
    <property type="match status" value="1"/>
</dbReference>
<dbReference type="PROSITE" id="PS50977">
    <property type="entry name" value="HTH_TETR_2"/>
    <property type="match status" value="1"/>
</dbReference>
<dbReference type="InterPro" id="IPR009057">
    <property type="entry name" value="Homeodomain-like_sf"/>
</dbReference>
<feature type="domain" description="HTH tetR-type" evidence="3">
    <location>
        <begin position="8"/>
        <end position="68"/>
    </location>
</feature>
<dbReference type="InterPro" id="IPR041467">
    <property type="entry name" value="Sco4008_C"/>
</dbReference>
<dbReference type="Gene3D" id="1.10.357.10">
    <property type="entry name" value="Tetracycline Repressor, domain 2"/>
    <property type="match status" value="1"/>
</dbReference>
<evidence type="ECO:0000256" key="1">
    <source>
        <dbReference type="ARBA" id="ARBA00023125"/>
    </source>
</evidence>
<dbReference type="PANTHER" id="PTHR30328">
    <property type="entry name" value="TRANSCRIPTIONAL REPRESSOR"/>
    <property type="match status" value="1"/>
</dbReference>
<dbReference type="InterPro" id="IPR050109">
    <property type="entry name" value="HTH-type_TetR-like_transc_reg"/>
</dbReference>
<dbReference type="PRINTS" id="PR00455">
    <property type="entry name" value="HTHTETR"/>
</dbReference>
<dbReference type="InterPro" id="IPR001647">
    <property type="entry name" value="HTH_TetR"/>
</dbReference>
<keyword evidence="5" id="KW-1185">Reference proteome</keyword>
<dbReference type="AlphaFoldDB" id="A0A6G8PTV8"/>
<name>A0A6G8PTV8_9ACTN</name>
<dbReference type="SUPFAM" id="SSF48498">
    <property type="entry name" value="Tetracyclin repressor-like, C-terminal domain"/>
    <property type="match status" value="1"/>
</dbReference>
<evidence type="ECO:0000313" key="5">
    <source>
        <dbReference type="Proteomes" id="UP000502706"/>
    </source>
</evidence>
<dbReference type="Pfam" id="PF00440">
    <property type="entry name" value="TetR_N"/>
    <property type="match status" value="1"/>
</dbReference>